<keyword evidence="6" id="KW-0732">Signal</keyword>
<dbReference type="PANTHER" id="PTHR35371">
    <property type="entry name" value="INNER MEMBRANE PROTEIN"/>
    <property type="match status" value="1"/>
</dbReference>
<proteinExistence type="predicted"/>
<evidence type="ECO:0000256" key="2">
    <source>
        <dbReference type="ARBA" id="ARBA00022692"/>
    </source>
</evidence>
<protein>
    <submittedName>
        <fullName evidence="7">Probable membrane protein NMA1176</fullName>
    </submittedName>
</protein>
<feature type="transmembrane region" description="Helical" evidence="5">
    <location>
        <begin position="59"/>
        <end position="78"/>
    </location>
</feature>
<dbReference type="Proteomes" id="UP000014461">
    <property type="component" value="Unassembled WGS sequence"/>
</dbReference>
<dbReference type="GO" id="GO:0016020">
    <property type="term" value="C:membrane"/>
    <property type="evidence" value="ECO:0007669"/>
    <property type="project" value="UniProtKB-SubCell"/>
</dbReference>
<dbReference type="InterPro" id="IPR001129">
    <property type="entry name" value="Membr-assoc_MAPEG"/>
</dbReference>
<evidence type="ECO:0000256" key="4">
    <source>
        <dbReference type="ARBA" id="ARBA00023136"/>
    </source>
</evidence>
<dbReference type="STRING" id="1331007.AALB_0539"/>
<feature type="chain" id="PRO_5004478639" evidence="6">
    <location>
        <begin position="20"/>
        <end position="133"/>
    </location>
</feature>
<dbReference type="PANTHER" id="PTHR35371:SF1">
    <property type="entry name" value="BLR7753 PROTEIN"/>
    <property type="match status" value="1"/>
</dbReference>
<dbReference type="Pfam" id="PF01124">
    <property type="entry name" value="MAPEG"/>
    <property type="match status" value="1"/>
</dbReference>
<feature type="transmembrane region" description="Helical" evidence="5">
    <location>
        <begin position="99"/>
        <end position="125"/>
    </location>
</feature>
<reference evidence="7" key="1">
    <citation type="journal article" date="2013" name="Genome Announc.">
        <title>Draft Genome Sequence of Agarivorans albus Strain MKT 106T, an Agarolytic Marine Bacterium.</title>
        <authorList>
            <person name="Yasuike M."/>
            <person name="Nakamura Y."/>
            <person name="Kai W."/>
            <person name="Fujiwara A."/>
            <person name="Fukui Y."/>
            <person name="Satomi M."/>
            <person name="Sano M."/>
        </authorList>
    </citation>
    <scope>NUCLEOTIDE SEQUENCE [LARGE SCALE GENOMIC DNA]</scope>
</reference>
<keyword evidence="2 5" id="KW-0812">Transmembrane</keyword>
<evidence type="ECO:0000313" key="8">
    <source>
        <dbReference type="Proteomes" id="UP000014461"/>
    </source>
</evidence>
<keyword evidence="3 5" id="KW-1133">Transmembrane helix</keyword>
<dbReference type="Gene3D" id="1.20.120.550">
    <property type="entry name" value="Membrane associated eicosanoid/glutathione metabolism-like domain"/>
    <property type="match status" value="1"/>
</dbReference>
<keyword evidence="8" id="KW-1185">Reference proteome</keyword>
<dbReference type="EMBL" id="BARX01000002">
    <property type="protein sequence ID" value="GAD00459.1"/>
    <property type="molecule type" value="Genomic_DNA"/>
</dbReference>
<keyword evidence="4 5" id="KW-0472">Membrane</keyword>
<evidence type="ECO:0000256" key="3">
    <source>
        <dbReference type="ARBA" id="ARBA00022989"/>
    </source>
</evidence>
<dbReference type="OrthoDB" id="513661at2"/>
<evidence type="ECO:0000256" key="1">
    <source>
        <dbReference type="ARBA" id="ARBA00004370"/>
    </source>
</evidence>
<evidence type="ECO:0000313" key="7">
    <source>
        <dbReference type="EMBL" id="GAD00459.1"/>
    </source>
</evidence>
<sequence length="133" mass="14815">MKLVLACFALLLVLPYLLAALGSAARKRQLGTIDNQDPRQQSQLLNSVGQRIYASQQNAWEALALFTGSLLIAHLAGLDFSRIQYAAVLFTATRLLHPWVYVFGFATLRSLLMLVAWLSCIYIVVQAFYQLPA</sequence>
<dbReference type="RefSeq" id="WP_016400227.1">
    <property type="nucleotide sequence ID" value="NZ_BARX01000002.1"/>
</dbReference>
<dbReference type="InterPro" id="IPR023352">
    <property type="entry name" value="MAPEG-like_dom_sf"/>
</dbReference>
<evidence type="ECO:0000256" key="5">
    <source>
        <dbReference type="SAM" id="Phobius"/>
    </source>
</evidence>
<comment type="subcellular location">
    <subcellularLocation>
        <location evidence="1">Membrane</location>
    </subcellularLocation>
</comment>
<accession>R9PGF4</accession>
<comment type="caution">
    <text evidence="7">The sequence shown here is derived from an EMBL/GenBank/DDBJ whole genome shotgun (WGS) entry which is preliminary data.</text>
</comment>
<organism evidence="7 8">
    <name type="scientific">Agarivorans albus MKT 106</name>
    <dbReference type="NCBI Taxonomy" id="1331007"/>
    <lineage>
        <taxon>Bacteria</taxon>
        <taxon>Pseudomonadati</taxon>
        <taxon>Pseudomonadota</taxon>
        <taxon>Gammaproteobacteria</taxon>
        <taxon>Alteromonadales</taxon>
        <taxon>Alteromonadaceae</taxon>
        <taxon>Agarivorans</taxon>
    </lineage>
</organism>
<gene>
    <name evidence="7" type="ORF">AALB_0539</name>
</gene>
<feature type="signal peptide" evidence="6">
    <location>
        <begin position="1"/>
        <end position="19"/>
    </location>
</feature>
<name>R9PGF4_AGAAL</name>
<dbReference type="SUPFAM" id="SSF161084">
    <property type="entry name" value="MAPEG domain-like"/>
    <property type="match status" value="1"/>
</dbReference>
<evidence type="ECO:0000256" key="6">
    <source>
        <dbReference type="SAM" id="SignalP"/>
    </source>
</evidence>
<dbReference type="AlphaFoldDB" id="R9PGF4"/>